<dbReference type="InterPro" id="IPR014290">
    <property type="entry name" value="SUF_FeS_clus_asmbl_reg"/>
</dbReference>
<dbReference type="Gene3D" id="1.10.10.10">
    <property type="entry name" value="Winged helix-like DNA-binding domain superfamily/Winged helix DNA-binding domain"/>
    <property type="match status" value="1"/>
</dbReference>
<dbReference type="InterPro" id="IPR036390">
    <property type="entry name" value="WH_DNA-bd_sf"/>
</dbReference>
<comment type="caution">
    <text evidence="1">The sequence shown here is derived from an EMBL/GenBank/DDBJ whole genome shotgun (WGS) entry which is preliminary data.</text>
</comment>
<dbReference type="PANTHER" id="PTHR33221">
    <property type="entry name" value="WINGED HELIX-TURN-HELIX TRANSCRIPTIONAL REGULATOR, RRF2 FAMILY"/>
    <property type="match status" value="1"/>
</dbReference>
<dbReference type="RefSeq" id="WP_044433985.1">
    <property type="nucleotide sequence ID" value="NZ_BJYZ01000005.1"/>
</dbReference>
<dbReference type="InterPro" id="IPR000944">
    <property type="entry name" value="Tscrpt_reg_Rrf2"/>
</dbReference>
<evidence type="ECO:0000313" key="2">
    <source>
        <dbReference type="Proteomes" id="UP000321523"/>
    </source>
</evidence>
<reference evidence="1 2" key="1">
    <citation type="submission" date="2019-07" db="EMBL/GenBank/DDBJ databases">
        <title>Whole genome shotgun sequence of Skermanella aerolata NBRC 106429.</title>
        <authorList>
            <person name="Hosoyama A."/>
            <person name="Uohara A."/>
            <person name="Ohji S."/>
            <person name="Ichikawa N."/>
        </authorList>
    </citation>
    <scope>NUCLEOTIDE SEQUENCE [LARGE SCALE GENOMIC DNA]</scope>
    <source>
        <strain evidence="1 2">NBRC 106429</strain>
    </source>
</reference>
<dbReference type="NCBIfam" id="TIGR02944">
    <property type="entry name" value="suf_reg_Xantho"/>
    <property type="match status" value="1"/>
</dbReference>
<dbReference type="NCBIfam" id="TIGR00738">
    <property type="entry name" value="rrf2_super"/>
    <property type="match status" value="1"/>
</dbReference>
<name>A0A512DL52_9PROT</name>
<accession>A0A512DL52</accession>
<dbReference type="InterPro" id="IPR030489">
    <property type="entry name" value="TR_Rrf2-type_CS"/>
</dbReference>
<dbReference type="PROSITE" id="PS01332">
    <property type="entry name" value="HTH_RRF2_1"/>
    <property type="match status" value="1"/>
</dbReference>
<dbReference type="GO" id="GO:0005829">
    <property type="term" value="C:cytosol"/>
    <property type="evidence" value="ECO:0007669"/>
    <property type="project" value="TreeGrafter"/>
</dbReference>
<protein>
    <submittedName>
        <fullName evidence="1">SUF system Fe-S cluster assembly regulator</fullName>
    </submittedName>
</protein>
<organism evidence="1 2">
    <name type="scientific">Skermanella aerolata</name>
    <dbReference type="NCBI Taxonomy" id="393310"/>
    <lineage>
        <taxon>Bacteria</taxon>
        <taxon>Pseudomonadati</taxon>
        <taxon>Pseudomonadota</taxon>
        <taxon>Alphaproteobacteria</taxon>
        <taxon>Rhodospirillales</taxon>
        <taxon>Azospirillaceae</taxon>
        <taxon>Skermanella</taxon>
    </lineage>
</organism>
<dbReference type="SUPFAM" id="SSF46785">
    <property type="entry name" value="Winged helix' DNA-binding domain"/>
    <property type="match status" value="1"/>
</dbReference>
<dbReference type="GO" id="GO:0003700">
    <property type="term" value="F:DNA-binding transcription factor activity"/>
    <property type="evidence" value="ECO:0007669"/>
    <property type="project" value="TreeGrafter"/>
</dbReference>
<dbReference type="AlphaFoldDB" id="A0A512DL52"/>
<dbReference type="PROSITE" id="PS51197">
    <property type="entry name" value="HTH_RRF2_2"/>
    <property type="match status" value="1"/>
</dbReference>
<dbReference type="Proteomes" id="UP000321523">
    <property type="component" value="Unassembled WGS sequence"/>
</dbReference>
<dbReference type="Pfam" id="PF02082">
    <property type="entry name" value="Rrf2"/>
    <property type="match status" value="1"/>
</dbReference>
<dbReference type="PANTHER" id="PTHR33221:SF2">
    <property type="entry name" value="TRANSCRIPTIONAL REGULATOR"/>
    <property type="match status" value="1"/>
</dbReference>
<gene>
    <name evidence="1" type="ORF">SAE02_13230</name>
</gene>
<keyword evidence="2" id="KW-1185">Reference proteome</keyword>
<evidence type="ECO:0000313" key="1">
    <source>
        <dbReference type="EMBL" id="GEO37175.1"/>
    </source>
</evidence>
<sequence>MIKLSKMTDYAVIVMARMARDGACVQTVPQLAERTGVPAPTVAKLMKLLAPAGLMDSHRGAAGGYSLTRAAEGISIAEIISAVDGPIALTACVDGAEGHCDVESLCPMRGNWDKVNRAVRRALEEVTLADMSTVPAFPPLAALEQNELIDNRRTGRTTRVIGEKHGCDA</sequence>
<proteinExistence type="predicted"/>
<dbReference type="OrthoDB" id="9808360at2"/>
<dbReference type="EMBL" id="BJYZ01000005">
    <property type="protein sequence ID" value="GEO37175.1"/>
    <property type="molecule type" value="Genomic_DNA"/>
</dbReference>
<dbReference type="InterPro" id="IPR036388">
    <property type="entry name" value="WH-like_DNA-bd_sf"/>
</dbReference>